<accession>A0ABP6FYL7</accession>
<dbReference type="NCBIfam" id="NF041366">
    <property type="entry name" value="GntA_guanitoxin"/>
    <property type="match status" value="1"/>
</dbReference>
<dbReference type="RefSeq" id="WP_344432543.1">
    <property type="nucleotide sequence ID" value="NZ_BAAASL010000001.1"/>
</dbReference>
<dbReference type="PANTHER" id="PTHR40045:SF1">
    <property type="entry name" value="YQCI_YCGG FAMILY PROTEIN"/>
    <property type="match status" value="1"/>
</dbReference>
<dbReference type="PANTHER" id="PTHR40045">
    <property type="entry name" value="YCGG FAMILY PROTEIN"/>
    <property type="match status" value="1"/>
</dbReference>
<evidence type="ECO:0000313" key="1">
    <source>
        <dbReference type="EMBL" id="GAA2707077.1"/>
    </source>
</evidence>
<evidence type="ECO:0000313" key="2">
    <source>
        <dbReference type="Proteomes" id="UP001500886"/>
    </source>
</evidence>
<name>A0ABP6FYL7_9ACTN</name>
<keyword evidence="2" id="KW-1185">Reference proteome</keyword>
<gene>
    <name evidence="1" type="primary">gntA</name>
    <name evidence="1" type="ORF">GCM10010315_00960</name>
</gene>
<proteinExistence type="predicted"/>
<dbReference type="InterPro" id="IPR014988">
    <property type="entry name" value="Uncharacterised_YqcI/YcgG"/>
</dbReference>
<sequence length="227" mass="25669">MSEHLGQREDEIRARIGDWLRSDRFSCLAGKAALRRDLITYAALGPMGTTETTAVLHGALEDYVTEQLGTDENFATFIAVFDGPAGLSEEQFEATLWQQLSDLHAIDRQRYAWAPDADPDPESPRFAFSVAGHPFFVVGMHDRASRITRRSPLTALAFNSHHQFERLKQNGVYSGLQRRIRQREMRLQQSVNPNLDEFGLSSEARQYSGRTAEPGWTCPFRPAAENR</sequence>
<comment type="caution">
    <text evidence="1">The sequence shown here is derived from an EMBL/GenBank/DDBJ whole genome shotgun (WGS) entry which is preliminary data.</text>
</comment>
<dbReference type="Proteomes" id="UP001500886">
    <property type="component" value="Unassembled WGS sequence"/>
</dbReference>
<dbReference type="EMBL" id="BAAASL010000001">
    <property type="protein sequence ID" value="GAA2707077.1"/>
    <property type="molecule type" value="Genomic_DNA"/>
</dbReference>
<reference evidence="2" key="1">
    <citation type="journal article" date="2019" name="Int. J. Syst. Evol. Microbiol.">
        <title>The Global Catalogue of Microorganisms (GCM) 10K type strain sequencing project: providing services to taxonomists for standard genome sequencing and annotation.</title>
        <authorList>
            <consortium name="The Broad Institute Genomics Platform"/>
            <consortium name="The Broad Institute Genome Sequencing Center for Infectious Disease"/>
            <person name="Wu L."/>
            <person name="Ma J."/>
        </authorList>
    </citation>
    <scope>NUCLEOTIDE SEQUENCE [LARGE SCALE GENOMIC DNA]</scope>
    <source>
        <strain evidence="2">JCM 4542</strain>
    </source>
</reference>
<organism evidence="1 2">
    <name type="scientific">Streptomyces luteosporeus</name>
    <dbReference type="NCBI Taxonomy" id="173856"/>
    <lineage>
        <taxon>Bacteria</taxon>
        <taxon>Bacillati</taxon>
        <taxon>Actinomycetota</taxon>
        <taxon>Actinomycetes</taxon>
        <taxon>Kitasatosporales</taxon>
        <taxon>Streptomycetaceae</taxon>
        <taxon>Streptomyces</taxon>
    </lineage>
</organism>
<dbReference type="Pfam" id="PF08892">
    <property type="entry name" value="YqcI_YcgG"/>
    <property type="match status" value="1"/>
</dbReference>
<protein>
    <submittedName>
        <fullName evidence="1">Guanitoxin biosynthesis heme-dependent pre-guanitoxin N-hydroxylase GntA</fullName>
    </submittedName>
</protein>